<evidence type="ECO:0000313" key="8">
    <source>
        <dbReference type="Proteomes" id="UP000298264"/>
    </source>
</evidence>
<comment type="caution">
    <text evidence="7">The sequence shown here is derived from an EMBL/GenBank/DDBJ whole genome shotgun (WGS) entry which is preliminary data.</text>
</comment>
<organism evidence="7 8">
    <name type="scientific">Leptospira ilyithenensis</name>
    <dbReference type="NCBI Taxonomy" id="2484901"/>
    <lineage>
        <taxon>Bacteria</taxon>
        <taxon>Pseudomonadati</taxon>
        <taxon>Spirochaetota</taxon>
        <taxon>Spirochaetia</taxon>
        <taxon>Leptospirales</taxon>
        <taxon>Leptospiraceae</taxon>
        <taxon>Leptospira</taxon>
    </lineage>
</organism>
<dbReference type="PANTHER" id="PTHR13593">
    <property type="match status" value="1"/>
</dbReference>
<dbReference type="PROSITE" id="PS50007">
    <property type="entry name" value="PIPLC_X_DOMAIN"/>
    <property type="match status" value="1"/>
</dbReference>
<dbReference type="GO" id="GO:0008081">
    <property type="term" value="F:phosphoric diester hydrolase activity"/>
    <property type="evidence" value="ECO:0007669"/>
    <property type="project" value="InterPro"/>
</dbReference>
<dbReference type="EMBL" id="RQHV01000049">
    <property type="protein sequence ID" value="TGN10052.1"/>
    <property type="molecule type" value="Genomic_DNA"/>
</dbReference>
<reference evidence="7" key="1">
    <citation type="journal article" date="2019" name="PLoS Negl. Trop. Dis.">
        <title>Revisiting the worldwide diversity of Leptospira species in the environment.</title>
        <authorList>
            <person name="Vincent A.T."/>
            <person name="Schiettekatte O."/>
            <person name="Bourhy P."/>
            <person name="Veyrier F.J."/>
            <person name="Picardeau M."/>
        </authorList>
    </citation>
    <scope>NUCLEOTIDE SEQUENCE [LARGE SCALE GENOMIC DNA]</scope>
    <source>
        <strain evidence="7">201400974</strain>
    </source>
</reference>
<evidence type="ECO:0000256" key="4">
    <source>
        <dbReference type="ARBA" id="ARBA00030474"/>
    </source>
</evidence>
<evidence type="ECO:0000256" key="1">
    <source>
        <dbReference type="ARBA" id="ARBA00001316"/>
    </source>
</evidence>
<dbReference type="EC" id="4.6.1.13" evidence="2"/>
<protein>
    <recommendedName>
        <fullName evidence="3">1-phosphatidylinositol phosphodiesterase</fullName>
        <ecNumber evidence="2">4.6.1.13</ecNumber>
    </recommendedName>
    <alternativeName>
        <fullName evidence="4">Phosphatidylinositol diacylglycerol-lyase</fullName>
    </alternativeName>
    <alternativeName>
        <fullName evidence="5">Phosphatidylinositol-specific phospholipase C</fullName>
    </alternativeName>
</protein>
<dbReference type="InterPro" id="IPR000909">
    <property type="entry name" value="PLipase_C_PInositol-sp_X_dom"/>
</dbReference>
<feature type="domain" description="Phosphatidylinositol-specific phospholipase C X" evidence="6">
    <location>
        <begin position="23"/>
        <end position="167"/>
    </location>
</feature>
<dbReference type="SMART" id="SM00148">
    <property type="entry name" value="PLCXc"/>
    <property type="match status" value="1"/>
</dbReference>
<name>A0A4R9LQL9_9LEPT</name>
<dbReference type="PANTHER" id="PTHR13593:SF113">
    <property type="entry name" value="SI:DKEY-266F7.9"/>
    <property type="match status" value="1"/>
</dbReference>
<proteinExistence type="predicted"/>
<dbReference type="Pfam" id="PF00388">
    <property type="entry name" value="PI-PLC-X"/>
    <property type="match status" value="1"/>
</dbReference>
<comment type="catalytic activity">
    <reaction evidence="1">
        <text>a 1,2-diacyl-sn-glycero-3-phospho-(1D-myo-inositol) = 1D-myo-inositol 1,2-cyclic phosphate + a 1,2-diacyl-sn-glycerol</text>
        <dbReference type="Rhea" id="RHEA:17093"/>
        <dbReference type="ChEBI" id="CHEBI:17815"/>
        <dbReference type="ChEBI" id="CHEBI:57880"/>
        <dbReference type="ChEBI" id="CHEBI:58484"/>
        <dbReference type="EC" id="4.6.1.13"/>
    </reaction>
</comment>
<evidence type="ECO:0000313" key="7">
    <source>
        <dbReference type="EMBL" id="TGN10052.1"/>
    </source>
</evidence>
<sequence length="309" mass="34307">MINTESWITNLLAAGKIAGSGSIADISIPGTHDSGTYKCYQVGFSFLNFICAQTWSIEEQLNAGVRFLDIRLEQSSETAIQVNHGSHYCHIGLEDVLNQCYAFLAKNPGEYIIMSLKKDYGDNSRFTNNLGTVLQNNYITPAAKSWYTQSTIPTVTNAQGKIVLFNRMNYLNGQGIAALPANWPDNSEYFSINNTGYNIYVQDLYNPWFITSKLEAIDNLFQLSNKKDGNFYLNFFSWFAKTGRWAFPTSPYSGSLSVGVTAIIVDGTTVEIPIDPLSVIQKYAGNKMGIVILNFPTKDQINAIINTNG</sequence>
<dbReference type="InterPro" id="IPR017946">
    <property type="entry name" value="PLC-like_Pdiesterase_TIM-brl"/>
</dbReference>
<dbReference type="OrthoDB" id="7191982at2"/>
<keyword evidence="8" id="KW-1185">Reference proteome</keyword>
<accession>A0A4R9LQL9</accession>
<evidence type="ECO:0000256" key="5">
    <source>
        <dbReference type="ARBA" id="ARBA00030782"/>
    </source>
</evidence>
<evidence type="ECO:0000256" key="3">
    <source>
        <dbReference type="ARBA" id="ARBA00019758"/>
    </source>
</evidence>
<dbReference type="InterPro" id="IPR051057">
    <property type="entry name" value="PI-PLC_domain"/>
</dbReference>
<evidence type="ECO:0000256" key="2">
    <source>
        <dbReference type="ARBA" id="ARBA00012581"/>
    </source>
</evidence>
<dbReference type="GO" id="GO:0004436">
    <property type="term" value="F:phosphatidylinositol diacylglycerol-lyase activity"/>
    <property type="evidence" value="ECO:0007669"/>
    <property type="project" value="UniProtKB-EC"/>
</dbReference>
<gene>
    <name evidence="7" type="ORF">EHS11_10850</name>
</gene>
<dbReference type="AlphaFoldDB" id="A0A4R9LQL9"/>
<dbReference type="GO" id="GO:0006629">
    <property type="term" value="P:lipid metabolic process"/>
    <property type="evidence" value="ECO:0007669"/>
    <property type="project" value="InterPro"/>
</dbReference>
<dbReference type="Proteomes" id="UP000298264">
    <property type="component" value="Unassembled WGS sequence"/>
</dbReference>
<dbReference type="SUPFAM" id="SSF51695">
    <property type="entry name" value="PLC-like phosphodiesterases"/>
    <property type="match status" value="1"/>
</dbReference>
<dbReference type="Gene3D" id="3.20.20.190">
    <property type="entry name" value="Phosphatidylinositol (PI) phosphodiesterase"/>
    <property type="match status" value="1"/>
</dbReference>
<evidence type="ECO:0000259" key="6">
    <source>
        <dbReference type="SMART" id="SM00148"/>
    </source>
</evidence>